<feature type="transmembrane region" description="Helical" evidence="7">
    <location>
        <begin position="20"/>
        <end position="41"/>
    </location>
</feature>
<dbReference type="CDD" id="cd03228">
    <property type="entry name" value="ABCC_MRP_Like"/>
    <property type="match status" value="1"/>
</dbReference>
<dbReference type="SMART" id="SM00382">
    <property type="entry name" value="AAA"/>
    <property type="match status" value="1"/>
</dbReference>
<dbReference type="GO" id="GO:0005886">
    <property type="term" value="C:plasma membrane"/>
    <property type="evidence" value="ECO:0007669"/>
    <property type="project" value="UniProtKB-SubCell"/>
</dbReference>
<dbReference type="Proteomes" id="UP001305498">
    <property type="component" value="Chromosome"/>
</dbReference>
<dbReference type="PROSITE" id="PS00211">
    <property type="entry name" value="ABC_TRANSPORTER_1"/>
    <property type="match status" value="1"/>
</dbReference>
<evidence type="ECO:0000256" key="4">
    <source>
        <dbReference type="ARBA" id="ARBA00022840"/>
    </source>
</evidence>
<feature type="transmembrane region" description="Helical" evidence="7">
    <location>
        <begin position="238"/>
        <end position="260"/>
    </location>
</feature>
<protein>
    <submittedName>
        <fullName evidence="10">ABC transporter ATP-binding protein</fullName>
    </submittedName>
</protein>
<evidence type="ECO:0000256" key="3">
    <source>
        <dbReference type="ARBA" id="ARBA00022741"/>
    </source>
</evidence>
<dbReference type="Gene3D" id="3.40.50.300">
    <property type="entry name" value="P-loop containing nucleotide triphosphate hydrolases"/>
    <property type="match status" value="1"/>
</dbReference>
<keyword evidence="2 7" id="KW-0812">Transmembrane</keyword>
<keyword evidence="11" id="KW-1185">Reference proteome</keyword>
<dbReference type="GO" id="GO:0034040">
    <property type="term" value="F:ATPase-coupled lipid transmembrane transporter activity"/>
    <property type="evidence" value="ECO:0007669"/>
    <property type="project" value="TreeGrafter"/>
</dbReference>
<evidence type="ECO:0000256" key="2">
    <source>
        <dbReference type="ARBA" id="ARBA00022692"/>
    </source>
</evidence>
<dbReference type="InterPro" id="IPR011527">
    <property type="entry name" value="ABC1_TM_dom"/>
</dbReference>
<dbReference type="InterPro" id="IPR017871">
    <property type="entry name" value="ABC_transporter-like_CS"/>
</dbReference>
<feature type="domain" description="ABC transmembrane type-1" evidence="9">
    <location>
        <begin position="20"/>
        <end position="299"/>
    </location>
</feature>
<dbReference type="PANTHER" id="PTHR24221:SF654">
    <property type="entry name" value="ATP-BINDING CASSETTE SUB-FAMILY B MEMBER 6"/>
    <property type="match status" value="1"/>
</dbReference>
<evidence type="ECO:0000313" key="11">
    <source>
        <dbReference type="Proteomes" id="UP001305498"/>
    </source>
</evidence>
<feature type="transmembrane region" description="Helical" evidence="7">
    <location>
        <begin position="53"/>
        <end position="80"/>
    </location>
</feature>
<evidence type="ECO:0000256" key="6">
    <source>
        <dbReference type="ARBA" id="ARBA00023136"/>
    </source>
</evidence>
<dbReference type="InterPro" id="IPR027417">
    <property type="entry name" value="P-loop_NTPase"/>
</dbReference>
<proteinExistence type="predicted"/>
<keyword evidence="4 10" id="KW-0067">ATP-binding</keyword>
<dbReference type="InterPro" id="IPR003439">
    <property type="entry name" value="ABC_transporter-like_ATP-bd"/>
</dbReference>
<organism evidence="10 11">
    <name type="scientific">Microbacterium betulae</name>
    <dbReference type="NCBI Taxonomy" id="2981139"/>
    <lineage>
        <taxon>Bacteria</taxon>
        <taxon>Bacillati</taxon>
        <taxon>Actinomycetota</taxon>
        <taxon>Actinomycetes</taxon>
        <taxon>Micrococcales</taxon>
        <taxon>Microbacteriaceae</taxon>
        <taxon>Microbacterium</taxon>
    </lineage>
</organism>
<feature type="transmembrane region" description="Helical" evidence="7">
    <location>
        <begin position="156"/>
        <end position="175"/>
    </location>
</feature>
<dbReference type="PROSITE" id="PS50929">
    <property type="entry name" value="ABC_TM1F"/>
    <property type="match status" value="1"/>
</dbReference>
<evidence type="ECO:0000256" key="1">
    <source>
        <dbReference type="ARBA" id="ARBA00004651"/>
    </source>
</evidence>
<evidence type="ECO:0000313" key="10">
    <source>
        <dbReference type="EMBL" id="WOF21874.1"/>
    </source>
</evidence>
<dbReference type="PANTHER" id="PTHR24221">
    <property type="entry name" value="ATP-BINDING CASSETTE SUB-FAMILY B"/>
    <property type="match status" value="1"/>
</dbReference>
<dbReference type="Pfam" id="PF00005">
    <property type="entry name" value="ABC_tran"/>
    <property type="match status" value="1"/>
</dbReference>
<dbReference type="EMBL" id="CP118157">
    <property type="protein sequence ID" value="WOF21874.1"/>
    <property type="molecule type" value="Genomic_DNA"/>
</dbReference>
<name>A0AA97FG68_9MICO</name>
<dbReference type="SUPFAM" id="SSF90123">
    <property type="entry name" value="ABC transporter transmembrane region"/>
    <property type="match status" value="1"/>
</dbReference>
<evidence type="ECO:0000259" key="9">
    <source>
        <dbReference type="PROSITE" id="PS50929"/>
    </source>
</evidence>
<evidence type="ECO:0000259" key="8">
    <source>
        <dbReference type="PROSITE" id="PS50893"/>
    </source>
</evidence>
<dbReference type="PROSITE" id="PS50893">
    <property type="entry name" value="ABC_TRANSPORTER_2"/>
    <property type="match status" value="1"/>
</dbReference>
<feature type="domain" description="ABC transporter" evidence="8">
    <location>
        <begin position="329"/>
        <end position="556"/>
    </location>
</feature>
<dbReference type="Pfam" id="PF00664">
    <property type="entry name" value="ABC_membrane"/>
    <property type="match status" value="1"/>
</dbReference>
<dbReference type="RefSeq" id="WP_317138352.1">
    <property type="nucleotide sequence ID" value="NZ_CP118157.1"/>
</dbReference>
<comment type="subcellular location">
    <subcellularLocation>
        <location evidence="1">Cell membrane</location>
        <topology evidence="1">Multi-pass membrane protein</topology>
    </subcellularLocation>
</comment>
<dbReference type="AlphaFoldDB" id="A0AA97FG68"/>
<dbReference type="InterPro" id="IPR036640">
    <property type="entry name" value="ABC1_TM_sf"/>
</dbReference>
<reference evidence="10 11" key="1">
    <citation type="submission" date="2023-02" db="EMBL/GenBank/DDBJ databases">
        <title>Microbacterium betulae sp. nov., isolated from birch wood.</title>
        <authorList>
            <person name="Pasciak M."/>
            <person name="Pawlik K.J."/>
            <person name="Martynowski D."/>
            <person name="Laczmanski L."/>
            <person name="Ciekot J."/>
            <person name="Szponar B."/>
            <person name="Wojcik-Fatla A."/>
            <person name="Mackiewicz B."/>
            <person name="Farian E."/>
            <person name="Cholewa G."/>
            <person name="Cholewa A."/>
            <person name="Dutkiewicz J."/>
        </authorList>
    </citation>
    <scope>NUCLEOTIDE SEQUENCE [LARGE SCALE GENOMIC DNA]</scope>
    <source>
        <strain evidence="10 11">AB</strain>
    </source>
</reference>
<dbReference type="GO" id="GO:0005524">
    <property type="term" value="F:ATP binding"/>
    <property type="evidence" value="ECO:0007669"/>
    <property type="project" value="UniProtKB-KW"/>
</dbReference>
<dbReference type="InterPro" id="IPR003593">
    <property type="entry name" value="AAA+_ATPase"/>
</dbReference>
<evidence type="ECO:0000256" key="7">
    <source>
        <dbReference type="SAM" id="Phobius"/>
    </source>
</evidence>
<dbReference type="SUPFAM" id="SSF52540">
    <property type="entry name" value="P-loop containing nucleoside triphosphate hydrolases"/>
    <property type="match status" value="1"/>
</dbReference>
<feature type="transmembrane region" description="Helical" evidence="7">
    <location>
        <begin position="129"/>
        <end position="150"/>
    </location>
</feature>
<accession>A0AA97FG68</accession>
<keyword evidence="3" id="KW-0547">Nucleotide-binding</keyword>
<dbReference type="GO" id="GO:0140359">
    <property type="term" value="F:ABC-type transporter activity"/>
    <property type="evidence" value="ECO:0007669"/>
    <property type="project" value="InterPro"/>
</dbReference>
<evidence type="ECO:0000256" key="5">
    <source>
        <dbReference type="ARBA" id="ARBA00022989"/>
    </source>
</evidence>
<gene>
    <name evidence="10" type="ORF">N8K70_10810</name>
</gene>
<keyword evidence="5 7" id="KW-1133">Transmembrane helix</keyword>
<keyword evidence="6 7" id="KW-0472">Membrane</keyword>
<dbReference type="GO" id="GO:0016887">
    <property type="term" value="F:ATP hydrolysis activity"/>
    <property type="evidence" value="ECO:0007669"/>
    <property type="project" value="InterPro"/>
</dbReference>
<sequence length="569" mass="58229">MTPAVRRLAGLAADVPVAGWLVVVCAVVRTLAASVVALAAGRGVDAVLDGRDPALPLAVAASALVLAALIGAAEGVLPAVAQGSEERRWRAKVVRAQLGAPIDADESTGTSVARATEEVERFAHYRASFLGPLIGAVVVPVVVLVVIAVFVSAGVAFPLAVCVALIPPLVAWFMTRFRTGSGRFRMISGRLTAAFLETIRALGVVRLLGAEGQRRAALAAQAEALRSEAMRLLRRNQIVLLVTDAVFGVVMLSLVGVLAVAGVSRGALTAGTAFALLMLTVSLREPVDRLGRSFYVGLAGRAAGERVRAVAEDPVGGRGVREPGAPAALDGEDVRVERGGRMVVDGADLAIGEGLTVVVGPSGAGKSSLALALSGLVPASGIRLDGEPATPADLREVVSYVPQRSTLFTGSVRENLLLGGPGASDDELRDVLVAAGFPRGGAELPDGLSTSVGEGARGVSGGQAQRISIARALLTGRDVLVADEPTAQLDPASAAQVVETLRRVARRGRVVLITHRVAEAEDADRVTVVEAGRVTHSGPLDAVRRESGFLAAAFAASASDASEADGRDG</sequence>
<dbReference type="KEGG" id="mbet:N8K70_10810"/>
<dbReference type="InterPro" id="IPR039421">
    <property type="entry name" value="Type_1_exporter"/>
</dbReference>
<dbReference type="Gene3D" id="1.20.1560.10">
    <property type="entry name" value="ABC transporter type 1, transmembrane domain"/>
    <property type="match status" value="1"/>
</dbReference>